<keyword evidence="4" id="KW-1185">Reference proteome</keyword>
<dbReference type="HOGENOM" id="CLU_084270_0_0_1"/>
<keyword evidence="1" id="KW-0812">Transmembrane</keyword>
<keyword evidence="1" id="KW-0472">Membrane</keyword>
<sequence length="317" mass="37528">MMFHIILLFLIKLNKKKYPMNFEETIKKYEKHRDKKIYARKDKNPYESTIRGDSHRSFVFLPHETNKEKWCKNLFQYICNEIFINSTIDYYQGMTEIGAFIIYHYFNDSLSEQYDKISQELLGSINSDEEEIEDFSGKKNSLVDENLSQYIDEEIYEKCITAISNAIDDKFIPVVDNNFSLYDKYNNVFLRMMRNRNINIDLLLSKKYMNTTLSWFTRSVSHLEDTYKILSLILESPTNVTFLLLVKYYDEIENGRKIEDIPDDLPEELNKLQSEFAITESEIARECNMPSKKILFGLGAAGVIIGIYLYQVFRKDK</sequence>
<reference evidence="3 4" key="2">
    <citation type="submission" date="2014-03" db="EMBL/GenBank/DDBJ databases">
        <title>The Genome Sequence of Anncaliia algerae insect isolate PRA339.</title>
        <authorList>
            <consortium name="The Broad Institute Genome Sequencing Platform"/>
            <consortium name="The Broad Institute Genome Sequencing Center for Infectious Disease"/>
            <person name="Cuomo C."/>
            <person name="Becnel J."/>
            <person name="Sanscrainte N."/>
            <person name="Walker B."/>
            <person name="Young S.K."/>
            <person name="Zeng Q."/>
            <person name="Gargeya S."/>
            <person name="Fitzgerald M."/>
            <person name="Haas B."/>
            <person name="Abouelleil A."/>
            <person name="Alvarado L."/>
            <person name="Arachchi H.M."/>
            <person name="Berlin A.M."/>
            <person name="Chapman S.B."/>
            <person name="Dewar J."/>
            <person name="Goldberg J."/>
            <person name="Griggs A."/>
            <person name="Gujja S."/>
            <person name="Hansen M."/>
            <person name="Howarth C."/>
            <person name="Imamovic A."/>
            <person name="Larimer J."/>
            <person name="McCowan C."/>
            <person name="Murphy C."/>
            <person name="Neiman D."/>
            <person name="Pearson M."/>
            <person name="Priest M."/>
            <person name="Roberts A."/>
            <person name="Saif S."/>
            <person name="Shea T."/>
            <person name="Sisk P."/>
            <person name="Sykes S."/>
            <person name="Wortman J."/>
            <person name="Nusbaum C."/>
            <person name="Birren B."/>
        </authorList>
    </citation>
    <scope>NUCLEOTIDE SEQUENCE [LARGE SCALE GENOMIC DNA]</scope>
    <source>
        <strain evidence="3 4">PRA339</strain>
    </source>
</reference>
<organism evidence="3 4">
    <name type="scientific">Anncaliia algerae PRA339</name>
    <dbReference type="NCBI Taxonomy" id="1288291"/>
    <lineage>
        <taxon>Eukaryota</taxon>
        <taxon>Fungi</taxon>
        <taxon>Fungi incertae sedis</taxon>
        <taxon>Microsporidia</taxon>
        <taxon>Tubulinosematoidea</taxon>
        <taxon>Tubulinosematidae</taxon>
        <taxon>Anncaliia</taxon>
    </lineage>
</organism>
<dbReference type="Proteomes" id="UP000030655">
    <property type="component" value="Unassembled WGS sequence"/>
</dbReference>
<protein>
    <recommendedName>
        <fullName evidence="5">Rab-GAP TBC domain-containing protein</fullName>
    </recommendedName>
</protein>
<dbReference type="OrthoDB" id="2193149at2759"/>
<evidence type="ECO:0000256" key="1">
    <source>
        <dbReference type="SAM" id="Phobius"/>
    </source>
</evidence>
<evidence type="ECO:0000256" key="2">
    <source>
        <dbReference type="SAM" id="SignalP"/>
    </source>
</evidence>
<evidence type="ECO:0008006" key="5">
    <source>
        <dbReference type="Google" id="ProtNLM"/>
    </source>
</evidence>
<feature type="signal peptide" evidence="2">
    <location>
        <begin position="1"/>
        <end position="16"/>
    </location>
</feature>
<accession>A0A059F587</accession>
<gene>
    <name evidence="3" type="ORF">H312_00421</name>
</gene>
<proteinExistence type="predicted"/>
<evidence type="ECO:0000313" key="4">
    <source>
        <dbReference type="Proteomes" id="UP000030655"/>
    </source>
</evidence>
<dbReference type="InterPro" id="IPR035969">
    <property type="entry name" value="Rab-GAP_TBC_sf"/>
</dbReference>
<keyword evidence="2" id="KW-0732">Signal</keyword>
<dbReference type="Gene3D" id="1.10.8.270">
    <property type="entry name" value="putative rabgap domain of human tbc1 domain family member 14 like domains"/>
    <property type="match status" value="1"/>
</dbReference>
<dbReference type="EMBL" id="KK365132">
    <property type="protein sequence ID" value="KCZ82144.1"/>
    <property type="molecule type" value="Genomic_DNA"/>
</dbReference>
<feature type="transmembrane region" description="Helical" evidence="1">
    <location>
        <begin position="294"/>
        <end position="313"/>
    </location>
</feature>
<dbReference type="SUPFAM" id="SSF47923">
    <property type="entry name" value="Ypt/Rab-GAP domain of gyp1p"/>
    <property type="match status" value="1"/>
</dbReference>
<name>A0A059F587_9MICR</name>
<keyword evidence="1" id="KW-1133">Transmembrane helix</keyword>
<feature type="chain" id="PRO_5001571823" description="Rab-GAP TBC domain-containing protein" evidence="2">
    <location>
        <begin position="17"/>
        <end position="317"/>
    </location>
</feature>
<reference evidence="4" key="1">
    <citation type="submission" date="2013-02" db="EMBL/GenBank/DDBJ databases">
        <authorList>
            <consortium name="The Broad Institute Genome Sequencing Platform"/>
            <person name="Cuomo C."/>
            <person name="Becnel J."/>
            <person name="Sanscrainte N."/>
            <person name="Walker B."/>
            <person name="Young S.K."/>
            <person name="Zeng Q."/>
            <person name="Gargeya S."/>
            <person name="Fitzgerald M."/>
            <person name="Haas B."/>
            <person name="Abouelleil A."/>
            <person name="Alvarado L."/>
            <person name="Arachchi H.M."/>
            <person name="Berlin A.M."/>
            <person name="Chapman S.B."/>
            <person name="Dewar J."/>
            <person name="Goldberg J."/>
            <person name="Griggs A."/>
            <person name="Gujja S."/>
            <person name="Hansen M."/>
            <person name="Howarth C."/>
            <person name="Imamovic A."/>
            <person name="Larimer J."/>
            <person name="McCowan C."/>
            <person name="Murphy C."/>
            <person name="Neiman D."/>
            <person name="Pearson M."/>
            <person name="Priest M."/>
            <person name="Roberts A."/>
            <person name="Saif S."/>
            <person name="Shea T."/>
            <person name="Sisk P."/>
            <person name="Sykes S."/>
            <person name="Wortman J."/>
            <person name="Nusbaum C."/>
            <person name="Birren B."/>
        </authorList>
    </citation>
    <scope>NUCLEOTIDE SEQUENCE [LARGE SCALE GENOMIC DNA]</scope>
    <source>
        <strain evidence="4">PRA339</strain>
    </source>
</reference>
<dbReference type="VEuPathDB" id="MicrosporidiaDB:H312_00421"/>
<evidence type="ECO:0000313" key="3">
    <source>
        <dbReference type="EMBL" id="KCZ82144.1"/>
    </source>
</evidence>
<dbReference type="AlphaFoldDB" id="A0A059F587"/>